<dbReference type="Gene3D" id="3.40.228.10">
    <property type="entry name" value="Dimethylsulfoxide Reductase, domain 2"/>
    <property type="match status" value="1"/>
</dbReference>
<dbReference type="GO" id="GO:0016491">
    <property type="term" value="F:oxidoreductase activity"/>
    <property type="evidence" value="ECO:0007669"/>
    <property type="project" value="UniProtKB-KW"/>
</dbReference>
<evidence type="ECO:0000256" key="4">
    <source>
        <dbReference type="ARBA" id="ARBA00022723"/>
    </source>
</evidence>
<dbReference type="Gene3D" id="2.40.40.20">
    <property type="match status" value="1"/>
</dbReference>
<evidence type="ECO:0000256" key="6">
    <source>
        <dbReference type="ARBA" id="ARBA00023004"/>
    </source>
</evidence>
<dbReference type="GO" id="GO:0043546">
    <property type="term" value="F:molybdopterin cofactor binding"/>
    <property type="evidence" value="ECO:0007669"/>
    <property type="project" value="InterPro"/>
</dbReference>
<dbReference type="GO" id="GO:0046872">
    <property type="term" value="F:metal ion binding"/>
    <property type="evidence" value="ECO:0007669"/>
    <property type="project" value="UniProtKB-KW"/>
</dbReference>
<evidence type="ECO:0000313" key="9">
    <source>
        <dbReference type="EMBL" id="RAL24166.1"/>
    </source>
</evidence>
<keyword evidence="7" id="KW-0411">Iron-sulfur</keyword>
<organism evidence="9 10">
    <name type="scientific">Thermoflavimicrobium daqui</name>
    <dbReference type="NCBI Taxonomy" id="2137476"/>
    <lineage>
        <taxon>Bacteria</taxon>
        <taxon>Bacillati</taxon>
        <taxon>Bacillota</taxon>
        <taxon>Bacilli</taxon>
        <taxon>Bacillales</taxon>
        <taxon>Thermoactinomycetaceae</taxon>
        <taxon>Thermoflavimicrobium</taxon>
    </lineage>
</organism>
<dbReference type="InterPro" id="IPR006656">
    <property type="entry name" value="Mopterin_OxRdtase"/>
</dbReference>
<keyword evidence="6" id="KW-0408">Iron</keyword>
<dbReference type="CDD" id="cd02786">
    <property type="entry name" value="MopB_CT_3"/>
    <property type="match status" value="1"/>
</dbReference>
<keyword evidence="5" id="KW-0560">Oxidoreductase</keyword>
<evidence type="ECO:0000256" key="7">
    <source>
        <dbReference type="ARBA" id="ARBA00023014"/>
    </source>
</evidence>
<reference evidence="9 10" key="1">
    <citation type="submission" date="2018-06" db="EMBL/GenBank/DDBJ databases">
        <title>Thermoflavimicrobium daqus sp. nov., a thermophilic microbe isolated from Moutai-flavour Daqu.</title>
        <authorList>
            <person name="Wang X."/>
            <person name="Zhou H."/>
        </authorList>
    </citation>
    <scope>NUCLEOTIDE SEQUENCE [LARGE SCALE GENOMIC DNA]</scope>
    <source>
        <strain evidence="9 10">FBKL4.011</strain>
    </source>
</reference>
<gene>
    <name evidence="9" type="ORF">DL897_10805</name>
</gene>
<dbReference type="PANTHER" id="PTHR43742">
    <property type="entry name" value="TRIMETHYLAMINE-N-OXIDE REDUCTASE"/>
    <property type="match status" value="1"/>
</dbReference>
<dbReference type="OrthoDB" id="9803192at2"/>
<comment type="similarity">
    <text evidence="2">Belongs to the prokaryotic molybdopterin-containing oxidoreductase family.</text>
</comment>
<dbReference type="GO" id="GO:0051536">
    <property type="term" value="F:iron-sulfur cluster binding"/>
    <property type="evidence" value="ECO:0007669"/>
    <property type="project" value="UniProtKB-KW"/>
</dbReference>
<dbReference type="InterPro" id="IPR050612">
    <property type="entry name" value="Prok_Mopterin_Oxidored"/>
</dbReference>
<evidence type="ECO:0000256" key="2">
    <source>
        <dbReference type="ARBA" id="ARBA00010312"/>
    </source>
</evidence>
<sequence>MKSSSNRFRSVCPLDCPDTCSLSVEVQDHRVISVTGNSEHPITKGVICHKVRKFPTRVHHPERILYPLKRTGKKGDFAFQRISWEEAYEEIITKFQEIIQIHGAEAILPYSFYGNMGILNSEGMDRRFFHRLGASHLERAICNSAGKQGVQYTMGMSAGIDPEDSIHAKLFIIWGSNLISTNMHQAVYINEAKKRGAKVIVIDVHRNRTARLADQFIQLRPGTDTALALGLIHILIHENYINQDFINKYTHGYPELEKAAQPYTPEYVSAITGVSKEDIIQLARMYGKISPSLIRVGNGLQHHDNGGMMIRTIFCLPALTGQWGQKGGGALKENSGFFDFNRDLIQRPDLHPNPKARSINMNQLGDALLFSQPPVYALFVYNSNPAQVAPDQTAVRKGLMREDLFTIVHDLFLTDTCRYADLVLPATSHFENLDLYRSYWHLYLQLHEPVIQPIGECKSNFTLFKELAHRMGFTEEAFQVTEAEMIQEILEGSDSPYLKEITYDKLKEQGFIKLAVPKELTFPATIPTPSGKIEFYSEQMRQVALPPVPTYIPIQDDPNYPLIFVSGPNHQYLNSTFANIPSLQHLEGKPILHIHPEDAQERLIQTGDKIEVYNKRGYCKLYANVTTDVLPKTVVSQGLWWDDQEKHLESVNHLTSQKLADMGGGATFFSTNVEVRVDTRANR</sequence>
<accession>A0A364K490</accession>
<keyword evidence="10" id="KW-1185">Reference proteome</keyword>
<dbReference type="InterPro" id="IPR006655">
    <property type="entry name" value="Mopterin_OxRdtase_prok_CS"/>
</dbReference>
<evidence type="ECO:0000313" key="10">
    <source>
        <dbReference type="Proteomes" id="UP000251213"/>
    </source>
</evidence>
<dbReference type="Gene3D" id="3.40.50.740">
    <property type="match status" value="1"/>
</dbReference>
<dbReference type="Gene3D" id="3.30.2070.10">
    <property type="entry name" value="Formate dehydrogenase/DMSO reductase"/>
    <property type="match status" value="1"/>
</dbReference>
<dbReference type="PANTHER" id="PTHR43742:SF6">
    <property type="entry name" value="OXIDOREDUCTASE YYAE-RELATED"/>
    <property type="match status" value="1"/>
</dbReference>
<protein>
    <submittedName>
        <fullName evidence="9">Oxidoreductase</fullName>
    </submittedName>
</protein>
<comment type="caution">
    <text evidence="9">The sequence shown here is derived from an EMBL/GenBank/DDBJ whole genome shotgun (WGS) entry which is preliminary data.</text>
</comment>
<dbReference type="Pfam" id="PF00384">
    <property type="entry name" value="Molybdopterin"/>
    <property type="match status" value="1"/>
</dbReference>
<dbReference type="InterPro" id="IPR037920">
    <property type="entry name" value="YoaE_C"/>
</dbReference>
<dbReference type="EMBL" id="QJKK01000005">
    <property type="protein sequence ID" value="RAL24166.1"/>
    <property type="molecule type" value="Genomic_DNA"/>
</dbReference>
<dbReference type="Proteomes" id="UP000251213">
    <property type="component" value="Unassembled WGS sequence"/>
</dbReference>
<keyword evidence="4" id="KW-0479">Metal-binding</keyword>
<dbReference type="PROSITE" id="PS51669">
    <property type="entry name" value="4FE4S_MOW_BIS_MGD"/>
    <property type="match status" value="1"/>
</dbReference>
<dbReference type="RefSeq" id="WP_113659159.1">
    <property type="nucleotide sequence ID" value="NZ_KZ845667.1"/>
</dbReference>
<feature type="domain" description="4Fe-4S Mo/W bis-MGD-type" evidence="8">
    <location>
        <begin position="5"/>
        <end position="62"/>
    </location>
</feature>
<evidence type="ECO:0000259" key="8">
    <source>
        <dbReference type="PROSITE" id="PS51669"/>
    </source>
</evidence>
<reference evidence="9 10" key="2">
    <citation type="submission" date="2018-06" db="EMBL/GenBank/DDBJ databases">
        <authorList>
            <person name="Zhirakovskaya E."/>
        </authorList>
    </citation>
    <scope>NUCLEOTIDE SEQUENCE [LARGE SCALE GENOMIC DNA]</scope>
    <source>
        <strain evidence="9 10">FBKL4.011</strain>
    </source>
</reference>
<dbReference type="Pfam" id="PF04879">
    <property type="entry name" value="Molybdop_Fe4S4"/>
    <property type="match status" value="1"/>
</dbReference>
<dbReference type="PROSITE" id="PS00490">
    <property type="entry name" value="MOLYBDOPTERIN_PROK_2"/>
    <property type="match status" value="1"/>
</dbReference>
<dbReference type="AlphaFoldDB" id="A0A364K490"/>
<dbReference type="InterPro" id="IPR006963">
    <property type="entry name" value="Mopterin_OxRdtase_4Fe-4S_dom"/>
</dbReference>
<keyword evidence="3" id="KW-0500">Molybdenum</keyword>
<dbReference type="SUPFAM" id="SSF53706">
    <property type="entry name" value="Formate dehydrogenase/DMSO reductase, domains 1-3"/>
    <property type="match status" value="1"/>
</dbReference>
<evidence type="ECO:0000256" key="5">
    <source>
        <dbReference type="ARBA" id="ARBA00023002"/>
    </source>
</evidence>
<evidence type="ECO:0000256" key="3">
    <source>
        <dbReference type="ARBA" id="ARBA00022505"/>
    </source>
</evidence>
<proteinExistence type="inferred from homology"/>
<dbReference type="CDD" id="cd02766">
    <property type="entry name" value="MopB_3"/>
    <property type="match status" value="1"/>
</dbReference>
<dbReference type="InterPro" id="IPR006657">
    <property type="entry name" value="MoPterin_dinucl-bd_dom"/>
</dbReference>
<evidence type="ECO:0000256" key="1">
    <source>
        <dbReference type="ARBA" id="ARBA00001942"/>
    </source>
</evidence>
<dbReference type="InterPro" id="IPR009010">
    <property type="entry name" value="Asp_de-COase-like_dom_sf"/>
</dbReference>
<name>A0A364K490_9BACL</name>
<comment type="cofactor">
    <cofactor evidence="1">
        <name>Mo-bis(molybdopterin guanine dinucleotide)</name>
        <dbReference type="ChEBI" id="CHEBI:60539"/>
    </cofactor>
</comment>
<dbReference type="Gene3D" id="2.20.25.90">
    <property type="entry name" value="ADC-like domains"/>
    <property type="match status" value="1"/>
</dbReference>
<dbReference type="SUPFAM" id="SSF50692">
    <property type="entry name" value="ADC-like"/>
    <property type="match status" value="1"/>
</dbReference>
<dbReference type="Pfam" id="PF01568">
    <property type="entry name" value="Molydop_binding"/>
    <property type="match status" value="1"/>
</dbReference>
<dbReference type="SMART" id="SM00926">
    <property type="entry name" value="Molybdop_Fe4S4"/>
    <property type="match status" value="1"/>
</dbReference>